<dbReference type="Proteomes" id="UP000828390">
    <property type="component" value="Unassembled WGS sequence"/>
</dbReference>
<name>A0A9D4EI30_DREPO</name>
<feature type="region of interest" description="Disordered" evidence="1">
    <location>
        <begin position="1"/>
        <end position="44"/>
    </location>
</feature>
<keyword evidence="3" id="KW-1185">Reference proteome</keyword>
<evidence type="ECO:0000313" key="3">
    <source>
        <dbReference type="Proteomes" id="UP000828390"/>
    </source>
</evidence>
<evidence type="ECO:0000313" key="2">
    <source>
        <dbReference type="EMBL" id="KAH3779639.1"/>
    </source>
</evidence>
<dbReference type="AlphaFoldDB" id="A0A9D4EI30"/>
<feature type="compositionally biased region" description="Polar residues" evidence="1">
    <location>
        <begin position="1"/>
        <end position="10"/>
    </location>
</feature>
<organism evidence="2 3">
    <name type="scientific">Dreissena polymorpha</name>
    <name type="common">Zebra mussel</name>
    <name type="synonym">Mytilus polymorpha</name>
    <dbReference type="NCBI Taxonomy" id="45954"/>
    <lineage>
        <taxon>Eukaryota</taxon>
        <taxon>Metazoa</taxon>
        <taxon>Spiralia</taxon>
        <taxon>Lophotrochozoa</taxon>
        <taxon>Mollusca</taxon>
        <taxon>Bivalvia</taxon>
        <taxon>Autobranchia</taxon>
        <taxon>Heteroconchia</taxon>
        <taxon>Euheterodonta</taxon>
        <taxon>Imparidentia</taxon>
        <taxon>Neoheterodontei</taxon>
        <taxon>Myida</taxon>
        <taxon>Dreissenoidea</taxon>
        <taxon>Dreissenidae</taxon>
        <taxon>Dreissena</taxon>
    </lineage>
</organism>
<evidence type="ECO:0000256" key="1">
    <source>
        <dbReference type="SAM" id="MobiDB-lite"/>
    </source>
</evidence>
<feature type="compositionally biased region" description="Basic residues" evidence="1">
    <location>
        <begin position="23"/>
        <end position="44"/>
    </location>
</feature>
<reference evidence="2" key="2">
    <citation type="submission" date="2020-11" db="EMBL/GenBank/DDBJ databases">
        <authorList>
            <person name="McCartney M.A."/>
            <person name="Auch B."/>
            <person name="Kono T."/>
            <person name="Mallez S."/>
            <person name="Becker A."/>
            <person name="Gohl D.M."/>
            <person name="Silverstein K.A.T."/>
            <person name="Koren S."/>
            <person name="Bechman K.B."/>
            <person name="Herman A."/>
            <person name="Abrahante J.E."/>
            <person name="Garbe J."/>
        </authorList>
    </citation>
    <scope>NUCLEOTIDE SEQUENCE</scope>
    <source>
        <strain evidence="2">Duluth1</strain>
        <tissue evidence="2">Whole animal</tissue>
    </source>
</reference>
<protein>
    <submittedName>
        <fullName evidence="2">Uncharacterized protein</fullName>
    </submittedName>
</protein>
<proteinExistence type="predicted"/>
<dbReference type="EMBL" id="JAIWYP010000008">
    <property type="protein sequence ID" value="KAH3779639.1"/>
    <property type="molecule type" value="Genomic_DNA"/>
</dbReference>
<gene>
    <name evidence="2" type="ORF">DPMN_157444</name>
</gene>
<accession>A0A9D4EI30</accession>
<sequence length="71" mass="8196">MKYRTGNQTIPRFPLKTPSESKCHHHHHCPSHHHHHCPSQRRAPRTQPCGPFFFVGTNNSQSGVCWAGMQR</sequence>
<comment type="caution">
    <text evidence="2">The sequence shown here is derived from an EMBL/GenBank/DDBJ whole genome shotgun (WGS) entry which is preliminary data.</text>
</comment>
<reference evidence="2" key="1">
    <citation type="journal article" date="2019" name="bioRxiv">
        <title>The Genome of the Zebra Mussel, Dreissena polymorpha: A Resource for Invasive Species Research.</title>
        <authorList>
            <person name="McCartney M.A."/>
            <person name="Auch B."/>
            <person name="Kono T."/>
            <person name="Mallez S."/>
            <person name="Zhang Y."/>
            <person name="Obille A."/>
            <person name="Becker A."/>
            <person name="Abrahante J.E."/>
            <person name="Garbe J."/>
            <person name="Badalamenti J.P."/>
            <person name="Herman A."/>
            <person name="Mangelson H."/>
            <person name="Liachko I."/>
            <person name="Sullivan S."/>
            <person name="Sone E.D."/>
            <person name="Koren S."/>
            <person name="Silverstein K.A.T."/>
            <person name="Beckman K.B."/>
            <person name="Gohl D.M."/>
        </authorList>
    </citation>
    <scope>NUCLEOTIDE SEQUENCE</scope>
    <source>
        <strain evidence="2">Duluth1</strain>
        <tissue evidence="2">Whole animal</tissue>
    </source>
</reference>